<comment type="caution">
    <text evidence="2">The sequence shown here is derived from an EMBL/GenBank/DDBJ whole genome shotgun (WGS) entry which is preliminary data.</text>
</comment>
<dbReference type="AlphaFoldDB" id="A0A9P7YRG1"/>
<proteinExistence type="predicted"/>
<dbReference type="Proteomes" id="UP000824998">
    <property type="component" value="Unassembled WGS sequence"/>
</dbReference>
<feature type="region of interest" description="Disordered" evidence="1">
    <location>
        <begin position="34"/>
        <end position="67"/>
    </location>
</feature>
<reference evidence="2" key="1">
    <citation type="journal article" date="2021" name="IMA Fungus">
        <title>Genomic characterization of three marine fungi, including Emericellopsis atlantica sp. nov. with signatures of a generalist lifestyle and marine biomass degradation.</title>
        <authorList>
            <person name="Hagestad O.C."/>
            <person name="Hou L."/>
            <person name="Andersen J.H."/>
            <person name="Hansen E.H."/>
            <person name="Altermark B."/>
            <person name="Li C."/>
            <person name="Kuhnert E."/>
            <person name="Cox R.J."/>
            <person name="Crous P.W."/>
            <person name="Spatafora J.W."/>
            <person name="Lail K."/>
            <person name="Amirebrahimi M."/>
            <person name="Lipzen A."/>
            <person name="Pangilinan J."/>
            <person name="Andreopoulos W."/>
            <person name="Hayes R.D."/>
            <person name="Ng V."/>
            <person name="Grigoriev I.V."/>
            <person name="Jackson S.A."/>
            <person name="Sutton T.D.S."/>
            <person name="Dobson A.D.W."/>
            <person name="Rama T."/>
        </authorList>
    </citation>
    <scope>NUCLEOTIDE SEQUENCE</scope>
    <source>
        <strain evidence="2">TRa018bII</strain>
    </source>
</reference>
<accession>A0A9P7YRG1</accession>
<keyword evidence="3" id="KW-1185">Reference proteome</keyword>
<dbReference type="EMBL" id="MU251376">
    <property type="protein sequence ID" value="KAG9238037.1"/>
    <property type="molecule type" value="Genomic_DNA"/>
</dbReference>
<name>A0A9P7YRG1_9HELO</name>
<protein>
    <submittedName>
        <fullName evidence="2">Uncharacterized protein</fullName>
    </submittedName>
</protein>
<evidence type="ECO:0000313" key="2">
    <source>
        <dbReference type="EMBL" id="KAG9238037.1"/>
    </source>
</evidence>
<dbReference type="OrthoDB" id="823504at2759"/>
<gene>
    <name evidence="2" type="ORF">BJ875DRAFT_437845</name>
</gene>
<organism evidence="2 3">
    <name type="scientific">Amylocarpus encephaloides</name>
    <dbReference type="NCBI Taxonomy" id="45428"/>
    <lineage>
        <taxon>Eukaryota</taxon>
        <taxon>Fungi</taxon>
        <taxon>Dikarya</taxon>
        <taxon>Ascomycota</taxon>
        <taxon>Pezizomycotina</taxon>
        <taxon>Leotiomycetes</taxon>
        <taxon>Helotiales</taxon>
        <taxon>Helotiales incertae sedis</taxon>
        <taxon>Amylocarpus</taxon>
    </lineage>
</organism>
<evidence type="ECO:0000256" key="1">
    <source>
        <dbReference type="SAM" id="MobiDB-lite"/>
    </source>
</evidence>
<sequence length="295" mass="33190">MSRMITPDSTHFTCSYQMERIGGHRNNATSILSNVSSRRTPLKRSKSQGEMIQKRSFSQGSSPPPSAELQAPIVNSSLMFFSSRPYSESLAGLANSPELAPRALEILFRNWKGPECLPYAYTFLQNAACCAALLGPNWTCWYGDDQTLFDLAHQKVARGDQKPLFKALLKADLTFRPPLASVRPLWANSWRLATQQEDWSRAKTHLTTLGAGRTLQACALSVMAEHFLERYRAFARRKIFDVYDGLRMDYRGKYMEVLKDSLEMGIEVRAEWFDCDKMFLEGVGDGGTSGYLGGK</sequence>
<evidence type="ECO:0000313" key="3">
    <source>
        <dbReference type="Proteomes" id="UP000824998"/>
    </source>
</evidence>